<keyword evidence="4" id="KW-1185">Reference proteome</keyword>
<dbReference type="InterPro" id="IPR057456">
    <property type="entry name" value="Znf_C17orf113"/>
</dbReference>
<evidence type="ECO:0000313" key="3">
    <source>
        <dbReference type="EMBL" id="KXN72864.1"/>
    </source>
</evidence>
<protein>
    <recommendedName>
        <fullName evidence="2">C17orf113 probable zinc finger domain-containing protein</fullName>
    </recommendedName>
</protein>
<evidence type="ECO:0000313" key="4">
    <source>
        <dbReference type="Proteomes" id="UP000070444"/>
    </source>
</evidence>
<gene>
    <name evidence="3" type="ORF">CONCODRAFT_83812</name>
</gene>
<dbReference type="Proteomes" id="UP000070444">
    <property type="component" value="Unassembled WGS sequence"/>
</dbReference>
<dbReference type="Pfam" id="PF25431">
    <property type="entry name" value="zf-C17orf113"/>
    <property type="match status" value="1"/>
</dbReference>
<dbReference type="EMBL" id="KQ964445">
    <property type="protein sequence ID" value="KXN72864.1"/>
    <property type="molecule type" value="Genomic_DNA"/>
</dbReference>
<feature type="region of interest" description="Disordered" evidence="1">
    <location>
        <begin position="180"/>
        <end position="213"/>
    </location>
</feature>
<sequence length="495" mass="55682">MQTGPNNTSTHSSNLDPISITSFDFSTAESNQFNPSEPSQSTVPFPSFISSTSVQQYPSQEPLQLTLQLPQQPLNQIANITAQRGLFNTSQNELVVKNVEPLIISKSNSKTGKQQGYSTNSQPSHKSNSFSDIESRIALSSQYHSLTAAPLSSSPSSISKNIHDSLPISNESHPLLTTFQVGNNNQKANRKTSNNATEIQNNPPVFNSNSNANGGKVINLDNMSPYKENSKNRSYKSFKFDWLITFNWLFYHDRVMYCLYCLKAMKSNIFTEGTTQFKKDSLSRHHCSSAHRKATEEFNMAKYGELSPEERFTHTKFQMPLPTTDGQSHRTTTQYIQSLPFKPMPRPKTNDRISFKEECIPLDQSVPELSESHIHNLSLPNQPISNLSKVADPFFKSNDISSSSTLTTPNHSSRQLSEMNTGMRNQPTNSENNQNSPNWSDFLVMNATFIAKHNLPLNLYEPLTNHILNMIDTFGYRKDGFDPPEGSQQSSNFRQ</sequence>
<feature type="region of interest" description="Disordered" evidence="1">
    <location>
        <begin position="106"/>
        <end position="131"/>
    </location>
</feature>
<accession>A0A137PCY7</accession>
<feature type="domain" description="C17orf113 probable zinc finger" evidence="2">
    <location>
        <begin position="246"/>
        <end position="298"/>
    </location>
</feature>
<evidence type="ECO:0000256" key="1">
    <source>
        <dbReference type="SAM" id="MobiDB-lite"/>
    </source>
</evidence>
<feature type="region of interest" description="Disordered" evidence="1">
    <location>
        <begin position="400"/>
        <end position="437"/>
    </location>
</feature>
<proteinExistence type="predicted"/>
<organism evidence="3 4">
    <name type="scientific">Conidiobolus coronatus (strain ATCC 28846 / CBS 209.66 / NRRL 28638)</name>
    <name type="common">Delacroixia coronata</name>
    <dbReference type="NCBI Taxonomy" id="796925"/>
    <lineage>
        <taxon>Eukaryota</taxon>
        <taxon>Fungi</taxon>
        <taxon>Fungi incertae sedis</taxon>
        <taxon>Zoopagomycota</taxon>
        <taxon>Entomophthoromycotina</taxon>
        <taxon>Entomophthoromycetes</taxon>
        <taxon>Entomophthorales</taxon>
        <taxon>Ancylistaceae</taxon>
        <taxon>Conidiobolus</taxon>
    </lineage>
</organism>
<name>A0A137PCY7_CONC2</name>
<dbReference type="AlphaFoldDB" id="A0A137PCY7"/>
<evidence type="ECO:0000259" key="2">
    <source>
        <dbReference type="Pfam" id="PF25431"/>
    </source>
</evidence>
<reference evidence="3 4" key="1">
    <citation type="journal article" date="2015" name="Genome Biol. Evol.">
        <title>Phylogenomic analyses indicate that early fungi evolved digesting cell walls of algal ancestors of land plants.</title>
        <authorList>
            <person name="Chang Y."/>
            <person name="Wang S."/>
            <person name="Sekimoto S."/>
            <person name="Aerts A.L."/>
            <person name="Choi C."/>
            <person name="Clum A."/>
            <person name="LaButti K.M."/>
            <person name="Lindquist E.A."/>
            <person name="Yee Ngan C."/>
            <person name="Ohm R.A."/>
            <person name="Salamov A.A."/>
            <person name="Grigoriev I.V."/>
            <person name="Spatafora J.W."/>
            <person name="Berbee M.L."/>
        </authorList>
    </citation>
    <scope>NUCLEOTIDE SEQUENCE [LARGE SCALE GENOMIC DNA]</scope>
    <source>
        <strain evidence="3 4">NRRL 28638</strain>
    </source>
</reference>